<dbReference type="EMBL" id="GBRH01160728">
    <property type="protein sequence ID" value="JAE37168.1"/>
    <property type="molecule type" value="Transcribed_RNA"/>
</dbReference>
<dbReference type="AlphaFoldDB" id="A0A0A9HWA8"/>
<proteinExistence type="predicted"/>
<protein>
    <submittedName>
        <fullName evidence="1">Uncharacterized protein</fullName>
    </submittedName>
</protein>
<evidence type="ECO:0000313" key="1">
    <source>
        <dbReference type="EMBL" id="JAE37168.1"/>
    </source>
</evidence>
<reference evidence="1" key="1">
    <citation type="submission" date="2014-09" db="EMBL/GenBank/DDBJ databases">
        <authorList>
            <person name="Magalhaes I.L.F."/>
            <person name="Oliveira U."/>
            <person name="Santos F.R."/>
            <person name="Vidigal T.H.D.A."/>
            <person name="Brescovit A.D."/>
            <person name="Santos A.J."/>
        </authorList>
    </citation>
    <scope>NUCLEOTIDE SEQUENCE</scope>
    <source>
        <tissue evidence="1">Shoot tissue taken approximately 20 cm above the soil surface</tissue>
    </source>
</reference>
<name>A0A0A9HWA8_ARUDO</name>
<sequence length="47" mass="5420">MSVLQFASVLWQSPVLFTEYSNCWCPAVNFAAMQFLVRFVPRLLVLP</sequence>
<organism evidence="1">
    <name type="scientific">Arundo donax</name>
    <name type="common">Giant reed</name>
    <name type="synonym">Donax arundinaceus</name>
    <dbReference type="NCBI Taxonomy" id="35708"/>
    <lineage>
        <taxon>Eukaryota</taxon>
        <taxon>Viridiplantae</taxon>
        <taxon>Streptophyta</taxon>
        <taxon>Embryophyta</taxon>
        <taxon>Tracheophyta</taxon>
        <taxon>Spermatophyta</taxon>
        <taxon>Magnoliopsida</taxon>
        <taxon>Liliopsida</taxon>
        <taxon>Poales</taxon>
        <taxon>Poaceae</taxon>
        <taxon>PACMAD clade</taxon>
        <taxon>Arundinoideae</taxon>
        <taxon>Arundineae</taxon>
        <taxon>Arundo</taxon>
    </lineage>
</organism>
<reference evidence="1" key="2">
    <citation type="journal article" date="2015" name="Data Brief">
        <title>Shoot transcriptome of the giant reed, Arundo donax.</title>
        <authorList>
            <person name="Barrero R.A."/>
            <person name="Guerrero F.D."/>
            <person name="Moolhuijzen P."/>
            <person name="Goolsby J.A."/>
            <person name="Tidwell J."/>
            <person name="Bellgard S.E."/>
            <person name="Bellgard M.I."/>
        </authorList>
    </citation>
    <scope>NUCLEOTIDE SEQUENCE</scope>
    <source>
        <tissue evidence="1">Shoot tissue taken approximately 20 cm above the soil surface</tissue>
    </source>
</reference>
<accession>A0A0A9HWA8</accession>